<keyword evidence="2" id="KW-1185">Reference proteome</keyword>
<evidence type="ECO:0000313" key="2">
    <source>
        <dbReference type="Proteomes" id="UP000294829"/>
    </source>
</evidence>
<reference evidence="1 2" key="1">
    <citation type="submission" date="2019-03" db="EMBL/GenBank/DDBJ databases">
        <title>Sapientia aquatica gen. nov., sp. nov., isolated from a crater lake.</title>
        <authorList>
            <person name="Felfoldi T."/>
            <person name="Szabo A."/>
            <person name="Toth E."/>
            <person name="Schumann P."/>
            <person name="Keki Z."/>
            <person name="Marialigeti K."/>
            <person name="Mathe I."/>
        </authorList>
    </citation>
    <scope>NUCLEOTIDE SEQUENCE [LARGE SCALE GENOMIC DNA]</scope>
    <source>
        <strain evidence="1 2">SA-152</strain>
    </source>
</reference>
<protein>
    <submittedName>
        <fullName evidence="1">Uncharacterized protein</fullName>
    </submittedName>
</protein>
<sequence>MKKSELEHIVRAASQICEDKEFIIIGSQSLHGKFPDVADTILMSQGVDIIAKNKPDRTERLNSIGVDSRFHETY</sequence>
<dbReference type="RefSeq" id="WP_133330976.1">
    <property type="nucleotide sequence ID" value="NZ_SMYL01000014.1"/>
</dbReference>
<proteinExistence type="predicted"/>
<organism evidence="1 2">
    <name type="scientific">Sapientia aquatica</name>
    <dbReference type="NCBI Taxonomy" id="1549640"/>
    <lineage>
        <taxon>Bacteria</taxon>
        <taxon>Pseudomonadati</taxon>
        <taxon>Pseudomonadota</taxon>
        <taxon>Betaproteobacteria</taxon>
        <taxon>Burkholderiales</taxon>
        <taxon>Oxalobacteraceae</taxon>
        <taxon>Sapientia</taxon>
    </lineage>
</organism>
<dbReference type="OrthoDB" id="1524134at2"/>
<gene>
    <name evidence="1" type="ORF">E2I14_17650</name>
</gene>
<dbReference type="AlphaFoldDB" id="A0A4R5VRM5"/>
<dbReference type="EMBL" id="SMYL01000014">
    <property type="protein sequence ID" value="TDK61211.1"/>
    <property type="molecule type" value="Genomic_DNA"/>
</dbReference>
<accession>A0A4R5VRM5</accession>
<evidence type="ECO:0000313" key="1">
    <source>
        <dbReference type="EMBL" id="TDK61211.1"/>
    </source>
</evidence>
<name>A0A4R5VRM5_9BURK</name>
<dbReference type="Proteomes" id="UP000294829">
    <property type="component" value="Unassembled WGS sequence"/>
</dbReference>
<comment type="caution">
    <text evidence="1">The sequence shown here is derived from an EMBL/GenBank/DDBJ whole genome shotgun (WGS) entry which is preliminary data.</text>
</comment>